<dbReference type="PROSITE" id="PS51186">
    <property type="entry name" value="GNAT"/>
    <property type="match status" value="1"/>
</dbReference>
<sequence>MNTNTIVAGRHRQRGRRRHKNDQPPRESVLNIRDAGAADAAAIVAIYNHYILTTCVSFEEQSVSEAAMAARITDLQQAGLPFLAMTEGDAVVGYAYASKWRVRHAYRFAVESSIYLVPGLGGKGRGSALYKALLARVARDGIHMVIGGVALPNEASVALHEKLGFKKVAHFSEVGFKFGNWIDVAYWELKLSGAE</sequence>
<dbReference type="PANTHER" id="PTHR43072">
    <property type="entry name" value="N-ACETYLTRANSFERASE"/>
    <property type="match status" value="1"/>
</dbReference>
<protein>
    <submittedName>
        <fullName evidence="5">GNAT family N-acetyltransferase</fullName>
    </submittedName>
</protein>
<evidence type="ECO:0000313" key="5">
    <source>
        <dbReference type="EMBL" id="NHZ83335.1"/>
    </source>
</evidence>
<feature type="domain" description="N-acetyltransferase" evidence="4">
    <location>
        <begin position="30"/>
        <end position="192"/>
    </location>
</feature>
<evidence type="ECO:0000256" key="2">
    <source>
        <dbReference type="ARBA" id="ARBA00023315"/>
    </source>
</evidence>
<accession>A0ABX0NK36</accession>
<dbReference type="NCBIfam" id="NF040504">
    <property type="entry name" value="resist_ArsN1b"/>
    <property type="match status" value="1"/>
</dbReference>
<evidence type="ECO:0000313" key="6">
    <source>
        <dbReference type="Proteomes" id="UP000621455"/>
    </source>
</evidence>
<feature type="region of interest" description="Disordered" evidence="3">
    <location>
        <begin position="1"/>
        <end position="26"/>
    </location>
</feature>
<dbReference type="InterPro" id="IPR016181">
    <property type="entry name" value="Acyl_CoA_acyltransferase"/>
</dbReference>
<keyword evidence="1" id="KW-0808">Transferase</keyword>
<keyword evidence="2" id="KW-0012">Acyltransferase</keyword>
<dbReference type="Gene3D" id="3.40.630.30">
    <property type="match status" value="1"/>
</dbReference>
<dbReference type="EMBL" id="WHJG01000049">
    <property type="protein sequence ID" value="NHZ83335.1"/>
    <property type="molecule type" value="Genomic_DNA"/>
</dbReference>
<dbReference type="PANTHER" id="PTHR43072:SF23">
    <property type="entry name" value="UPF0039 PROTEIN C11D3.02C"/>
    <property type="match status" value="1"/>
</dbReference>
<comment type="caution">
    <text evidence="5">The sequence shown here is derived from an EMBL/GenBank/DDBJ whole genome shotgun (WGS) entry which is preliminary data.</text>
</comment>
<dbReference type="SUPFAM" id="SSF55729">
    <property type="entry name" value="Acyl-CoA N-acyltransferases (Nat)"/>
    <property type="match status" value="1"/>
</dbReference>
<dbReference type="Pfam" id="PF13420">
    <property type="entry name" value="Acetyltransf_4"/>
    <property type="match status" value="1"/>
</dbReference>
<evidence type="ECO:0000256" key="3">
    <source>
        <dbReference type="SAM" id="MobiDB-lite"/>
    </source>
</evidence>
<gene>
    <name evidence="5" type="ORF">F2P44_29270</name>
</gene>
<evidence type="ECO:0000259" key="4">
    <source>
        <dbReference type="PROSITE" id="PS51186"/>
    </source>
</evidence>
<reference evidence="5 6" key="1">
    <citation type="submission" date="2019-10" db="EMBL/GenBank/DDBJ databases">
        <title>Taxonomy of Antarctic Massilia spp.: description of Massilia rubra sp. nov., Massilia aquatica sp. nov., Massilia mucilaginosa sp. nov., Massilia frigida sp. nov. isolated from streams, lakes and regoliths.</title>
        <authorList>
            <person name="Holochova P."/>
            <person name="Sedlacek I."/>
            <person name="Kralova S."/>
            <person name="Maslanova I."/>
            <person name="Busse H.-J."/>
            <person name="Stankova E."/>
            <person name="Vrbovska V."/>
            <person name="Kovarovic V."/>
            <person name="Bartak M."/>
            <person name="Svec P."/>
            <person name="Pantucek R."/>
        </authorList>
    </citation>
    <scope>NUCLEOTIDE SEQUENCE [LARGE SCALE GENOMIC DNA]</scope>
    <source>
        <strain evidence="5 6">CCM 8695</strain>
    </source>
</reference>
<feature type="compositionally biased region" description="Basic residues" evidence="3">
    <location>
        <begin position="9"/>
        <end position="20"/>
    </location>
</feature>
<name>A0ABX0NK36_9BURK</name>
<dbReference type="Proteomes" id="UP000621455">
    <property type="component" value="Unassembled WGS sequence"/>
</dbReference>
<keyword evidence="6" id="KW-1185">Reference proteome</keyword>
<organism evidence="5 6">
    <name type="scientific">Massilia frigida</name>
    <dbReference type="NCBI Taxonomy" id="2609281"/>
    <lineage>
        <taxon>Bacteria</taxon>
        <taxon>Pseudomonadati</taxon>
        <taxon>Pseudomonadota</taxon>
        <taxon>Betaproteobacteria</taxon>
        <taxon>Burkholderiales</taxon>
        <taxon>Oxalobacteraceae</taxon>
        <taxon>Telluria group</taxon>
        <taxon>Massilia</taxon>
    </lineage>
</organism>
<dbReference type="CDD" id="cd04301">
    <property type="entry name" value="NAT_SF"/>
    <property type="match status" value="1"/>
</dbReference>
<evidence type="ECO:0000256" key="1">
    <source>
        <dbReference type="ARBA" id="ARBA00022679"/>
    </source>
</evidence>
<dbReference type="InterPro" id="IPR000182">
    <property type="entry name" value="GNAT_dom"/>
</dbReference>
<proteinExistence type="predicted"/>